<evidence type="ECO:0000256" key="2">
    <source>
        <dbReference type="ARBA" id="ARBA00010742"/>
    </source>
</evidence>
<evidence type="ECO:0000259" key="6">
    <source>
        <dbReference type="SMART" id="SM00062"/>
    </source>
</evidence>
<organism evidence="7 8">
    <name type="scientific">Pseudomonas triclosanedens</name>
    <dbReference type="NCBI Taxonomy" id="2961893"/>
    <lineage>
        <taxon>Bacteria</taxon>
        <taxon>Pseudomonadati</taxon>
        <taxon>Pseudomonadota</taxon>
        <taxon>Gammaproteobacteria</taxon>
        <taxon>Pseudomonadales</taxon>
        <taxon>Pseudomonadaceae</taxon>
        <taxon>Pseudomonas</taxon>
    </lineage>
</organism>
<accession>A0ABY6ZTM1</accession>
<evidence type="ECO:0000256" key="3">
    <source>
        <dbReference type="ARBA" id="ARBA00022448"/>
    </source>
</evidence>
<dbReference type="PANTHER" id="PTHR30024:SF21">
    <property type="entry name" value="ABC TRANSPORTER SUBSTRATE-BINDING PROTEIN"/>
    <property type="match status" value="1"/>
</dbReference>
<reference evidence="7" key="1">
    <citation type="submission" date="2022-11" db="EMBL/GenBank/DDBJ databases">
        <title>Pseudomonas triclosanedens sp. nov., a triclosan degrader isolated from activated sludge.</title>
        <authorList>
            <person name="Yin Y."/>
            <person name="Lu Z."/>
        </authorList>
    </citation>
    <scope>NUCLEOTIDE SEQUENCE</scope>
    <source>
        <strain evidence="7">ZM23</strain>
    </source>
</reference>
<evidence type="ECO:0000313" key="7">
    <source>
        <dbReference type="EMBL" id="WAI48156.1"/>
    </source>
</evidence>
<proteinExistence type="inferred from homology"/>
<feature type="signal peptide" evidence="5">
    <location>
        <begin position="1"/>
        <end position="29"/>
    </location>
</feature>
<dbReference type="Pfam" id="PF09084">
    <property type="entry name" value="NMT1"/>
    <property type="match status" value="1"/>
</dbReference>
<dbReference type="SMART" id="SM00062">
    <property type="entry name" value="PBPb"/>
    <property type="match status" value="1"/>
</dbReference>
<dbReference type="NCBIfam" id="TIGR01728">
    <property type="entry name" value="SsuA_fam"/>
    <property type="match status" value="1"/>
</dbReference>
<gene>
    <name evidence="7" type="ORF">OU419_20665</name>
</gene>
<name>A0ABY6ZTM1_9PSED</name>
<dbReference type="Proteomes" id="UP001163624">
    <property type="component" value="Chromosome"/>
</dbReference>
<dbReference type="InterPro" id="IPR010067">
    <property type="entry name" value="ABC_SsuA_sub-bd"/>
</dbReference>
<comment type="subcellular location">
    <subcellularLocation>
        <location evidence="1">Periplasm</location>
    </subcellularLocation>
</comment>
<keyword evidence="3" id="KW-0813">Transport</keyword>
<evidence type="ECO:0000256" key="1">
    <source>
        <dbReference type="ARBA" id="ARBA00004418"/>
    </source>
</evidence>
<dbReference type="PANTHER" id="PTHR30024">
    <property type="entry name" value="ALIPHATIC SULFONATES-BINDING PROTEIN-RELATED"/>
    <property type="match status" value="1"/>
</dbReference>
<evidence type="ECO:0000313" key="8">
    <source>
        <dbReference type="Proteomes" id="UP001163624"/>
    </source>
</evidence>
<evidence type="ECO:0000256" key="5">
    <source>
        <dbReference type="SAM" id="SignalP"/>
    </source>
</evidence>
<dbReference type="SUPFAM" id="SSF53850">
    <property type="entry name" value="Periplasmic binding protein-like II"/>
    <property type="match status" value="1"/>
</dbReference>
<feature type="domain" description="Solute-binding protein family 3/N-terminal" evidence="6">
    <location>
        <begin position="35"/>
        <end position="249"/>
    </location>
</feature>
<comment type="similarity">
    <text evidence="2">Belongs to the bacterial solute-binding protein SsuA/TauA family.</text>
</comment>
<dbReference type="RefSeq" id="WP_254474609.1">
    <property type="nucleotide sequence ID" value="NZ_CP113432.1"/>
</dbReference>
<feature type="chain" id="PRO_5046133269" evidence="5">
    <location>
        <begin position="30"/>
        <end position="337"/>
    </location>
</feature>
<dbReference type="InterPro" id="IPR015168">
    <property type="entry name" value="SsuA/THI5"/>
</dbReference>
<dbReference type="EMBL" id="CP113432">
    <property type="protein sequence ID" value="WAI48156.1"/>
    <property type="molecule type" value="Genomic_DNA"/>
</dbReference>
<keyword evidence="8" id="KW-1185">Reference proteome</keyword>
<dbReference type="Gene3D" id="3.40.190.10">
    <property type="entry name" value="Periplasmic binding protein-like II"/>
    <property type="match status" value="2"/>
</dbReference>
<evidence type="ECO:0000256" key="4">
    <source>
        <dbReference type="ARBA" id="ARBA00022729"/>
    </source>
</evidence>
<sequence>MRHSNWRRSLAVALFACLPLGAYNSSAQAADAPKEVRLDYAYYAPTSLVLKHFGWLEESLKPQGTEVRWVFSQGSNRSLEYLNAGSTDFASTAGLAAVLSRANGSPLKTVYIASRPEWTALVVPKDSPIKSVADLKGKKIAATKGTDPYLFLLRSLQQSGLDKNDVEIVHLQHPDGRAALEQGRVDAWAGLDPHMAASEVQAGSRLLYRNVGFNSFGVLSVSEKFEQSQPELIKQVIVAYERARQWVIAHPDETASLLAEEAKLPLEVARLQLSRTDFSQPLPGAEQIAALKAAAPILVDEQLVRPGTDVNKVVDQLIDPQLAGDVIGKPPLAQAGQ</sequence>
<keyword evidence="4 5" id="KW-0732">Signal</keyword>
<protein>
    <submittedName>
        <fullName evidence="7">Aliphatic sulfonate ABC transporter substrate-binding protein</fullName>
    </submittedName>
</protein>
<dbReference type="InterPro" id="IPR001638">
    <property type="entry name" value="Solute-binding_3/MltF_N"/>
</dbReference>